<dbReference type="EMBL" id="CM055731">
    <property type="protein sequence ID" value="KAJ8013176.1"/>
    <property type="molecule type" value="Genomic_DNA"/>
</dbReference>
<protein>
    <submittedName>
        <fullName evidence="1">Uncharacterized protein</fullName>
    </submittedName>
</protein>
<evidence type="ECO:0000313" key="1">
    <source>
        <dbReference type="EMBL" id="KAJ8013176.1"/>
    </source>
</evidence>
<comment type="caution">
    <text evidence="1">The sequence shown here is derived from an EMBL/GenBank/DDBJ whole genome shotgun (WGS) entry which is preliminary data.</text>
</comment>
<evidence type="ECO:0000313" key="2">
    <source>
        <dbReference type="Proteomes" id="UP001157502"/>
    </source>
</evidence>
<accession>A0ACC2HBR9</accession>
<organism evidence="1 2">
    <name type="scientific">Dallia pectoralis</name>
    <name type="common">Alaska blackfish</name>
    <dbReference type="NCBI Taxonomy" id="75939"/>
    <lineage>
        <taxon>Eukaryota</taxon>
        <taxon>Metazoa</taxon>
        <taxon>Chordata</taxon>
        <taxon>Craniata</taxon>
        <taxon>Vertebrata</taxon>
        <taxon>Euteleostomi</taxon>
        <taxon>Actinopterygii</taxon>
        <taxon>Neopterygii</taxon>
        <taxon>Teleostei</taxon>
        <taxon>Protacanthopterygii</taxon>
        <taxon>Esociformes</taxon>
        <taxon>Umbridae</taxon>
        <taxon>Dallia</taxon>
    </lineage>
</organism>
<sequence length="295" mass="32689">MRDIFVIEVICLLAVSATWGRDTVSRSEEAREGQNISLMCSNNTWNEMLYIIWKINIAGSACKVAFSNVNDVDTCNDGKKVLNTTRGETYLHIPEFSVRDEGVYQCQSAYNGGENNQDITVTIIAPPKVSSWLEWNAGSKRAVCLAEGGKPAPSISWRNTWNTSISPKNTSDPNQVKSVLVLPEDFNAENLTCAVTHPYWTHAHISTPKVHKDHLVSPDLSVPIISTVTILTCVIIMATLGGLYFKLKQRCKLRLATPADSKAQQPQDCAEEVEPYASYVQRVNSIYNSSADLFT</sequence>
<gene>
    <name evidence="1" type="ORF">DPEC_G00050560</name>
</gene>
<dbReference type="Proteomes" id="UP001157502">
    <property type="component" value="Chromosome 4"/>
</dbReference>
<proteinExistence type="predicted"/>
<reference evidence="1" key="1">
    <citation type="submission" date="2021-05" db="EMBL/GenBank/DDBJ databases">
        <authorList>
            <person name="Pan Q."/>
            <person name="Jouanno E."/>
            <person name="Zahm M."/>
            <person name="Klopp C."/>
            <person name="Cabau C."/>
            <person name="Louis A."/>
            <person name="Berthelot C."/>
            <person name="Parey E."/>
            <person name="Roest Crollius H."/>
            <person name="Montfort J."/>
            <person name="Robinson-Rechavi M."/>
            <person name="Bouchez O."/>
            <person name="Lampietro C."/>
            <person name="Lopez Roques C."/>
            <person name="Donnadieu C."/>
            <person name="Postlethwait J."/>
            <person name="Bobe J."/>
            <person name="Dillon D."/>
            <person name="Chandos A."/>
            <person name="von Hippel F."/>
            <person name="Guiguen Y."/>
        </authorList>
    </citation>
    <scope>NUCLEOTIDE SEQUENCE</scope>
    <source>
        <strain evidence="1">YG-Jan2019</strain>
    </source>
</reference>
<name>A0ACC2HBR9_DALPE</name>
<keyword evidence="2" id="KW-1185">Reference proteome</keyword>